<dbReference type="NCBIfam" id="TIGR04057">
    <property type="entry name" value="SusC_RagA_signa"/>
    <property type="match status" value="1"/>
</dbReference>
<evidence type="ECO:0000313" key="4">
    <source>
        <dbReference type="EMBL" id="EEC98536.1"/>
    </source>
</evidence>
<feature type="signal peptide" evidence="2">
    <location>
        <begin position="1"/>
        <end position="24"/>
    </location>
</feature>
<keyword evidence="1" id="KW-0812">Transmembrane</keyword>
<feature type="domain" description="TonB-dependent receptor plug" evidence="3">
    <location>
        <begin position="136"/>
        <end position="245"/>
    </location>
</feature>
<keyword evidence="1" id="KW-0998">Cell outer membrane</keyword>
<organism evidence="4 5">
    <name type="scientific">Parabacteroides johnsonii DSM 18315</name>
    <dbReference type="NCBI Taxonomy" id="537006"/>
    <lineage>
        <taxon>Bacteria</taxon>
        <taxon>Pseudomonadati</taxon>
        <taxon>Bacteroidota</taxon>
        <taxon>Bacteroidia</taxon>
        <taxon>Bacteroidales</taxon>
        <taxon>Tannerellaceae</taxon>
        <taxon>Parabacteroides</taxon>
    </lineage>
</organism>
<name>B7B4W8_9BACT</name>
<evidence type="ECO:0000256" key="1">
    <source>
        <dbReference type="PROSITE-ProRule" id="PRU01360"/>
    </source>
</evidence>
<dbReference type="Gene3D" id="2.170.130.10">
    <property type="entry name" value="TonB-dependent receptor, plug domain"/>
    <property type="match status" value="1"/>
</dbReference>
<dbReference type="SUPFAM" id="SSF56935">
    <property type="entry name" value="Porins"/>
    <property type="match status" value="1"/>
</dbReference>
<comment type="similarity">
    <text evidence="1">Belongs to the TonB-dependent receptor family.</text>
</comment>
<keyword evidence="2" id="KW-0732">Signal</keyword>
<dbReference type="InterPro" id="IPR008969">
    <property type="entry name" value="CarboxyPept-like_regulatory"/>
</dbReference>
<sequence>MNKIMRKEALLCLSLMLTQSYAFASSETDNTLKQAEVHALAQKGYTVKGIVKDQLGEPLGGVSIVVKGTTVGTTTDLDGNFTLNVPGNNVTLSFSFIGFKSQEVSLKGQTDLNIVLSEDAEMLDEVVVVGYGSMKRSDVATAISSVKPEDMNLAGANSRDVRQLLDGKVAGLSITRTNGSNPNNGVAVQMRGVVSVNGDIAPLVVIDGIPGGNLDLLRSEDIESIDVLKDGSAAAIYGSRANAGVILITTKRGSKGKTSVDYSTYLTHYWGIERPDFMDATEWRSAMGKFNNPSYMTDRGSDTDWFDTLLNSGNASHSHNLSISGGGESTLYRASLYYSNLEGIGKATDREQYGGRMSLETKALNNMLTFQTNMSLNYGNMNLLGGDGEWESALRSNPTNPVYNEDGTYYEDYAKDENKVARLDQQQYDKQQTTSSFDGKLIFEPIKDLKGSVFVSYTRDDYKERRFYDVDSRISYNSYNSGGYAWKKSYMKTTRTLEPTIEYTKTFLDNHKINAIAGYSYQYQVYEQLEAN</sequence>
<dbReference type="FunFam" id="2.60.40.1120:FF:000003">
    <property type="entry name" value="Outer membrane protein Omp121"/>
    <property type="match status" value="1"/>
</dbReference>
<protein>
    <submittedName>
        <fullName evidence="4">TonB-linked outer membrane protein, SusC/RagA family</fullName>
    </submittedName>
</protein>
<dbReference type="Gene3D" id="2.60.40.1120">
    <property type="entry name" value="Carboxypeptidase-like, regulatory domain"/>
    <property type="match status" value="1"/>
</dbReference>
<gene>
    <name evidence="4" type="ORF">PRABACTJOHN_00059</name>
</gene>
<dbReference type="HOGENOM" id="CLU_004317_3_6_10"/>
<comment type="subcellular location">
    <subcellularLocation>
        <location evidence="1">Cell outer membrane</location>
        <topology evidence="1">Multi-pass membrane protein</topology>
    </subcellularLocation>
</comment>
<dbReference type="STRING" id="537006.PRABACTJOHN_00059"/>
<dbReference type="GO" id="GO:0009279">
    <property type="term" value="C:cell outer membrane"/>
    <property type="evidence" value="ECO:0007669"/>
    <property type="project" value="UniProtKB-SubCell"/>
</dbReference>
<dbReference type="Pfam" id="PF13715">
    <property type="entry name" value="CarbopepD_reg_2"/>
    <property type="match status" value="1"/>
</dbReference>
<dbReference type="InterPro" id="IPR037066">
    <property type="entry name" value="Plug_dom_sf"/>
</dbReference>
<reference evidence="4 5" key="1">
    <citation type="submission" date="2008-10" db="EMBL/GenBank/DDBJ databases">
        <title>Draft genome sequence of Parabacteroides johnsonii (DSM 18315).</title>
        <authorList>
            <person name="Sudarsanam P."/>
            <person name="Ley R."/>
            <person name="Guruge J."/>
            <person name="Turnbaugh P.J."/>
            <person name="Mahowald M."/>
            <person name="Liep D."/>
            <person name="Gordon J."/>
        </authorList>
    </citation>
    <scope>NUCLEOTIDE SEQUENCE [LARGE SCALE GENOMIC DNA]</scope>
    <source>
        <strain evidence="4 5">DSM 18315</strain>
    </source>
</reference>
<dbReference type="PROSITE" id="PS52016">
    <property type="entry name" value="TONB_DEPENDENT_REC_3"/>
    <property type="match status" value="1"/>
</dbReference>
<evidence type="ECO:0000313" key="5">
    <source>
        <dbReference type="Proteomes" id="UP000005510"/>
    </source>
</evidence>
<proteinExistence type="inferred from homology"/>
<dbReference type="AlphaFoldDB" id="B7B4W8"/>
<dbReference type="Pfam" id="PF07715">
    <property type="entry name" value="Plug"/>
    <property type="match status" value="1"/>
</dbReference>
<dbReference type="EMBL" id="ABYH01000010">
    <property type="protein sequence ID" value="EEC98536.1"/>
    <property type="molecule type" value="Genomic_DNA"/>
</dbReference>
<dbReference type="SUPFAM" id="SSF49464">
    <property type="entry name" value="Carboxypeptidase regulatory domain-like"/>
    <property type="match status" value="1"/>
</dbReference>
<accession>B7B4W8</accession>
<comment type="caution">
    <text evidence="4">The sequence shown here is derived from an EMBL/GenBank/DDBJ whole genome shotgun (WGS) entry which is preliminary data.</text>
</comment>
<evidence type="ECO:0000256" key="2">
    <source>
        <dbReference type="SAM" id="SignalP"/>
    </source>
</evidence>
<dbReference type="InterPro" id="IPR023996">
    <property type="entry name" value="TonB-dep_OMP_SusC/RagA"/>
</dbReference>
<reference evidence="4 5" key="2">
    <citation type="submission" date="2008-10" db="EMBL/GenBank/DDBJ databases">
        <authorList>
            <person name="Fulton L."/>
            <person name="Clifton S."/>
            <person name="Fulton B."/>
            <person name="Xu J."/>
            <person name="Minx P."/>
            <person name="Pepin K.H."/>
            <person name="Johnson M."/>
            <person name="Bhonagiri V."/>
            <person name="Nash W.E."/>
            <person name="Mardis E.R."/>
            <person name="Wilson R.K."/>
        </authorList>
    </citation>
    <scope>NUCLEOTIDE SEQUENCE [LARGE SCALE GENOMIC DNA]</scope>
    <source>
        <strain evidence="4 5">DSM 18315</strain>
    </source>
</reference>
<dbReference type="InterPro" id="IPR023997">
    <property type="entry name" value="TonB-dep_OMP_SusC/RagA_CS"/>
</dbReference>
<evidence type="ECO:0000259" key="3">
    <source>
        <dbReference type="Pfam" id="PF07715"/>
    </source>
</evidence>
<keyword evidence="1" id="KW-0813">Transport</keyword>
<dbReference type="InterPro" id="IPR012910">
    <property type="entry name" value="Plug_dom"/>
</dbReference>
<dbReference type="InterPro" id="IPR039426">
    <property type="entry name" value="TonB-dep_rcpt-like"/>
</dbReference>
<dbReference type="NCBIfam" id="TIGR04056">
    <property type="entry name" value="OMP_RagA_SusC"/>
    <property type="match status" value="1"/>
</dbReference>
<keyword evidence="1" id="KW-0472">Membrane</keyword>
<dbReference type="Proteomes" id="UP000005510">
    <property type="component" value="Unassembled WGS sequence"/>
</dbReference>
<keyword evidence="1" id="KW-1134">Transmembrane beta strand</keyword>
<feature type="chain" id="PRO_5002854021" evidence="2">
    <location>
        <begin position="25"/>
        <end position="532"/>
    </location>
</feature>